<dbReference type="Proteomes" id="UP001551329">
    <property type="component" value="Unassembled WGS sequence"/>
</dbReference>
<accession>A0ABV3CIZ2</accession>
<sequence length="196" mass="21020">MDVTERYEFPYPECDPPLVKDASLIAQFQDLAQAVNDAVDDVVDAAERDLIQPPAARLAIAVLPVATTANLATPFFDVQVFSSNWGIFSALDVVEGCLRVQTPGWYLVGCHALVSSATAAVLPMVRLVVNGTAASSWSAVGGNYGVSNSRLAALSAVPLNLAENDLVQMQIQHRAPASPAWDYRPHLWAVRMVADS</sequence>
<gene>
    <name evidence="1" type="ORF">AB0A88_32090</name>
</gene>
<evidence type="ECO:0008006" key="3">
    <source>
        <dbReference type="Google" id="ProtNLM"/>
    </source>
</evidence>
<protein>
    <recommendedName>
        <fullName evidence="3">Minor tail protein</fullName>
    </recommendedName>
</protein>
<name>A0ABV3CIZ2_9ACTN</name>
<comment type="caution">
    <text evidence="1">The sequence shown here is derived from an EMBL/GenBank/DDBJ whole genome shotgun (WGS) entry which is preliminary data.</text>
</comment>
<keyword evidence="2" id="KW-1185">Reference proteome</keyword>
<evidence type="ECO:0000313" key="1">
    <source>
        <dbReference type="EMBL" id="MEU7074744.1"/>
    </source>
</evidence>
<reference evidence="1 2" key="1">
    <citation type="submission" date="2024-06" db="EMBL/GenBank/DDBJ databases">
        <title>The Natural Products Discovery Center: Release of the First 8490 Sequenced Strains for Exploring Actinobacteria Biosynthetic Diversity.</title>
        <authorList>
            <person name="Kalkreuter E."/>
            <person name="Kautsar S.A."/>
            <person name="Yang D."/>
            <person name="Bader C.D."/>
            <person name="Teijaro C.N."/>
            <person name="Fluegel L."/>
            <person name="Davis C.M."/>
            <person name="Simpson J.R."/>
            <person name="Lauterbach L."/>
            <person name="Steele A.D."/>
            <person name="Gui C."/>
            <person name="Meng S."/>
            <person name="Li G."/>
            <person name="Viehrig K."/>
            <person name="Ye F."/>
            <person name="Su P."/>
            <person name="Kiefer A.F."/>
            <person name="Nichols A."/>
            <person name="Cepeda A.J."/>
            <person name="Yan W."/>
            <person name="Fan B."/>
            <person name="Jiang Y."/>
            <person name="Adhikari A."/>
            <person name="Zheng C.-J."/>
            <person name="Schuster L."/>
            <person name="Cowan T.M."/>
            <person name="Smanski M.J."/>
            <person name="Chevrette M.G."/>
            <person name="De Carvalho L.P.S."/>
            <person name="Shen B."/>
        </authorList>
    </citation>
    <scope>NUCLEOTIDE SEQUENCE [LARGE SCALE GENOMIC DNA]</scope>
    <source>
        <strain evidence="1 2">NPDC045974</strain>
    </source>
</reference>
<organism evidence="1 2">
    <name type="scientific">Streptomyces narbonensis</name>
    <dbReference type="NCBI Taxonomy" id="67333"/>
    <lineage>
        <taxon>Bacteria</taxon>
        <taxon>Bacillati</taxon>
        <taxon>Actinomycetota</taxon>
        <taxon>Actinomycetes</taxon>
        <taxon>Kitasatosporales</taxon>
        <taxon>Streptomycetaceae</taxon>
        <taxon>Streptomyces</taxon>
    </lineage>
</organism>
<dbReference type="RefSeq" id="WP_358477220.1">
    <property type="nucleotide sequence ID" value="NZ_JBEZAE010000029.1"/>
</dbReference>
<evidence type="ECO:0000313" key="2">
    <source>
        <dbReference type="Proteomes" id="UP001551329"/>
    </source>
</evidence>
<proteinExistence type="predicted"/>
<dbReference type="EMBL" id="JBEZAE010000029">
    <property type="protein sequence ID" value="MEU7074744.1"/>
    <property type="molecule type" value="Genomic_DNA"/>
</dbReference>